<reference evidence="11" key="1">
    <citation type="submission" date="2016-05" db="EMBL/GenBank/DDBJ databases">
        <title>Comparative genomics of biotechnologically important yeasts.</title>
        <authorList>
            <consortium name="DOE Joint Genome Institute"/>
            <person name="Riley R."/>
            <person name="Haridas S."/>
            <person name="Wolfe K.H."/>
            <person name="Lopes M.R."/>
            <person name="Hittinger C.T."/>
            <person name="Goker M."/>
            <person name="Salamov A."/>
            <person name="Wisecaver J."/>
            <person name="Long T.M."/>
            <person name="Aerts A.L."/>
            <person name="Barry K."/>
            <person name="Choi C."/>
            <person name="Clum A."/>
            <person name="Coughlan A.Y."/>
            <person name="Deshpande S."/>
            <person name="Douglass A.P."/>
            <person name="Hanson S.J."/>
            <person name="Klenk H.-P."/>
            <person name="Labutti K."/>
            <person name="Lapidus A."/>
            <person name="Lindquist E."/>
            <person name="Lipzen A."/>
            <person name="Meier-Kolthoff J.P."/>
            <person name="Ohm R.A."/>
            <person name="Otillar R.P."/>
            <person name="Pangilinan J."/>
            <person name="Peng Y."/>
            <person name="Rokas A."/>
            <person name="Rosa C.A."/>
            <person name="Scheuner C."/>
            <person name="Sibirny A.A."/>
            <person name="Slot J.C."/>
            <person name="Stielow J.B."/>
            <person name="Sun H."/>
            <person name="Kurtzman C.P."/>
            <person name="Blackwell M."/>
            <person name="Grigoriev I.V."/>
            <person name="Jeffries T.W."/>
        </authorList>
    </citation>
    <scope>NUCLEOTIDE SEQUENCE [LARGE SCALE GENOMIC DNA]</scope>
    <source>
        <strain evidence="11">NRRL Y-12698</strain>
    </source>
</reference>
<organism evidence="10 11">
    <name type="scientific">Babjeviella inositovora NRRL Y-12698</name>
    <dbReference type="NCBI Taxonomy" id="984486"/>
    <lineage>
        <taxon>Eukaryota</taxon>
        <taxon>Fungi</taxon>
        <taxon>Dikarya</taxon>
        <taxon>Ascomycota</taxon>
        <taxon>Saccharomycotina</taxon>
        <taxon>Pichiomycetes</taxon>
        <taxon>Serinales incertae sedis</taxon>
        <taxon>Babjeviella</taxon>
    </lineage>
</organism>
<evidence type="ECO:0000256" key="3">
    <source>
        <dbReference type="ARBA" id="ARBA00022670"/>
    </source>
</evidence>
<feature type="domain" description="Dipeptidylpeptidase IV N-terminal" evidence="9">
    <location>
        <begin position="218"/>
        <end position="574"/>
    </location>
</feature>
<dbReference type="InterPro" id="IPR029058">
    <property type="entry name" value="AB_hydrolase_fold"/>
</dbReference>
<feature type="transmembrane region" description="Helical" evidence="7">
    <location>
        <begin position="89"/>
        <end position="109"/>
    </location>
</feature>
<dbReference type="PANTHER" id="PTHR11731:SF160">
    <property type="entry name" value="DIPEPTIDYL AMINOPEPTIDASE A"/>
    <property type="match status" value="1"/>
</dbReference>
<evidence type="ECO:0000256" key="1">
    <source>
        <dbReference type="ARBA" id="ARBA00006150"/>
    </source>
</evidence>
<evidence type="ECO:0000256" key="4">
    <source>
        <dbReference type="ARBA" id="ARBA00022801"/>
    </source>
</evidence>
<name>A0A1E3QSN3_9ASCO</name>
<dbReference type="Pfam" id="PF00930">
    <property type="entry name" value="DPPIV_N"/>
    <property type="match status" value="1"/>
</dbReference>
<dbReference type="EMBL" id="KV454429">
    <property type="protein sequence ID" value="ODQ80715.1"/>
    <property type="molecule type" value="Genomic_DNA"/>
</dbReference>
<dbReference type="STRING" id="984486.A0A1E3QSN3"/>
<comment type="similarity">
    <text evidence="1">Belongs to the peptidase S9B family.</text>
</comment>
<keyword evidence="7" id="KW-1133">Transmembrane helix</keyword>
<feature type="domain" description="Peptidase S9 prolyl oligopeptidase catalytic" evidence="8">
    <location>
        <begin position="669"/>
        <end position="872"/>
    </location>
</feature>
<dbReference type="InterPro" id="IPR002469">
    <property type="entry name" value="Peptidase_S9B_N"/>
</dbReference>
<protein>
    <recommendedName>
        <fullName evidence="12">Dipeptidyl-aminopeptidase B</fullName>
    </recommendedName>
</protein>
<dbReference type="Gene3D" id="3.40.50.1820">
    <property type="entry name" value="alpha/beta hydrolase"/>
    <property type="match status" value="1"/>
</dbReference>
<proteinExistence type="inferred from homology"/>
<dbReference type="Proteomes" id="UP000094336">
    <property type="component" value="Unassembled WGS sequence"/>
</dbReference>
<dbReference type="PANTHER" id="PTHR11731">
    <property type="entry name" value="PROTEASE FAMILY S9B,C DIPEPTIDYL-PEPTIDASE IV-RELATED"/>
    <property type="match status" value="1"/>
</dbReference>
<keyword evidence="2" id="KW-0031">Aminopeptidase</keyword>
<evidence type="ECO:0000256" key="2">
    <source>
        <dbReference type="ARBA" id="ARBA00022438"/>
    </source>
</evidence>
<keyword evidence="11" id="KW-1185">Reference proteome</keyword>
<evidence type="ECO:0000256" key="7">
    <source>
        <dbReference type="SAM" id="Phobius"/>
    </source>
</evidence>
<dbReference type="FunFam" id="3.40.50.1820:FF:000003">
    <property type="entry name" value="Dipeptidyl peptidase 4"/>
    <property type="match status" value="1"/>
</dbReference>
<dbReference type="OrthoDB" id="16520at2759"/>
<dbReference type="SUPFAM" id="SSF82171">
    <property type="entry name" value="DPP6 N-terminal domain-like"/>
    <property type="match status" value="1"/>
</dbReference>
<dbReference type="Pfam" id="PF00326">
    <property type="entry name" value="Peptidase_S9"/>
    <property type="match status" value="1"/>
</dbReference>
<keyword evidence="7" id="KW-0472">Membrane</keyword>
<dbReference type="GO" id="GO:0006508">
    <property type="term" value="P:proteolysis"/>
    <property type="evidence" value="ECO:0007669"/>
    <property type="project" value="UniProtKB-KW"/>
</dbReference>
<dbReference type="Gene3D" id="2.140.10.30">
    <property type="entry name" value="Dipeptidylpeptidase IV, N-terminal domain"/>
    <property type="match status" value="1"/>
</dbReference>
<keyword evidence="3" id="KW-0645">Protease</keyword>
<evidence type="ECO:0000313" key="10">
    <source>
        <dbReference type="EMBL" id="ODQ80715.1"/>
    </source>
</evidence>
<evidence type="ECO:0000256" key="5">
    <source>
        <dbReference type="ARBA" id="ARBA00022825"/>
    </source>
</evidence>
<dbReference type="SUPFAM" id="SSF53474">
    <property type="entry name" value="alpha/beta-Hydrolases"/>
    <property type="match status" value="1"/>
</dbReference>
<sequence length="877" mass="98776">MFSGLKAKDQSYELVDNPANLGPDIELSAPGPSDPDDMSTTSIVLERINAAADQTGAEDFRTRNAEFLDSDREYINNLYGKQRVVPRKYLIWTVAVFAVLWAMSLFAYLSGPLNHDDFKPTNGTSVKPGAHLKGLKPYTMSDYLVGALFPYGSSYDFVPPQGHLDTNDDEGLHSMLLRNSIVVRKVANDTFELILLEDRFVLHNGVLYYLSTVAPLYDLSKMILGSSKIPMWRHSSNAKYFLMDIASKKVTPIQYQKEGDPREISFAKWSSLGKYISFVQDNNIYIMDATTGEVTPVTSDGTLNIINGKPDWVYEEEVLAQESALWWSPDDTTLTFLKTNDTNVPIYDLDYYIRAGQYPEHLPLKYPKPGYSNPIVSVLNYDLASGKSSAVSAPDLGEDFVVYSVQWIDAQHLMLKQTDRTSSTMMVRVYDAATHQTTTTRTFDGVEKRTWTEKAEPVLLVPRHNVTGYVDLVIVDDFPHLAYFPNATATQPVMLTSGKWEVPENAFAYDSTTQLVYFKSPKNGVMELKIASVNVTGDASQSVVYVTPDEGHYSASASHGGRFLHAKNEGPDVPHEYVMDTLLHASLKEAKALPSRTDLLPRMKEFALPTKNYYEVELDETMSDGSPVTLSVMEILPPNFDASKKYPLLASYYAGPGSKNLFKKFEYGFNEAVSSSMDAVVLYIEPRGTGAKGYEFRRFAYDRIGHYEPRDITTVAQKWIAKGFIDVSKTACWGWSYGGFTTLKVLEYDGGRTFKYGMAVAPVTDWRFYDSIYTERYMHLPIDNQVGYLDVSVVKNMTGFANVTRFLVMHGTADDNVHLQNTMVLLDKFDTAGLDNYDMHVFPDSNHSIYFHNGQKMVWERLTHWLTQAFGGKFETF</sequence>
<evidence type="ECO:0000313" key="11">
    <source>
        <dbReference type="Proteomes" id="UP000094336"/>
    </source>
</evidence>
<dbReference type="GO" id="GO:0008239">
    <property type="term" value="F:dipeptidyl-peptidase activity"/>
    <property type="evidence" value="ECO:0007669"/>
    <property type="project" value="TreeGrafter"/>
</dbReference>
<dbReference type="GO" id="GO:0004177">
    <property type="term" value="F:aminopeptidase activity"/>
    <property type="evidence" value="ECO:0007669"/>
    <property type="project" value="UniProtKB-KW"/>
</dbReference>
<evidence type="ECO:0000256" key="6">
    <source>
        <dbReference type="ARBA" id="ARBA00023180"/>
    </source>
</evidence>
<keyword evidence="6" id="KW-0325">Glycoprotein</keyword>
<dbReference type="GO" id="GO:0005886">
    <property type="term" value="C:plasma membrane"/>
    <property type="evidence" value="ECO:0007669"/>
    <property type="project" value="TreeGrafter"/>
</dbReference>
<evidence type="ECO:0000259" key="8">
    <source>
        <dbReference type="Pfam" id="PF00326"/>
    </source>
</evidence>
<keyword evidence="7" id="KW-0812">Transmembrane</keyword>
<evidence type="ECO:0000259" key="9">
    <source>
        <dbReference type="Pfam" id="PF00930"/>
    </source>
</evidence>
<evidence type="ECO:0008006" key="12">
    <source>
        <dbReference type="Google" id="ProtNLM"/>
    </source>
</evidence>
<accession>A0A1E3QSN3</accession>
<dbReference type="GO" id="GO:0008236">
    <property type="term" value="F:serine-type peptidase activity"/>
    <property type="evidence" value="ECO:0007669"/>
    <property type="project" value="UniProtKB-KW"/>
</dbReference>
<gene>
    <name evidence="10" type="ORF">BABINDRAFT_160942</name>
</gene>
<dbReference type="AlphaFoldDB" id="A0A1E3QSN3"/>
<keyword evidence="4" id="KW-0378">Hydrolase</keyword>
<dbReference type="InterPro" id="IPR001375">
    <property type="entry name" value="Peptidase_S9_cat"/>
</dbReference>
<dbReference type="RefSeq" id="XP_018986043.1">
    <property type="nucleotide sequence ID" value="XM_019128553.1"/>
</dbReference>
<dbReference type="GeneID" id="30146406"/>
<keyword evidence="5" id="KW-0720">Serine protease</keyword>
<dbReference type="InterPro" id="IPR050278">
    <property type="entry name" value="Serine_Prot_S9B/DPPIV"/>
</dbReference>